<keyword evidence="4" id="KW-1185">Reference proteome</keyword>
<dbReference type="EMBL" id="CP061799">
    <property type="protein sequence ID" value="QTA79981.1"/>
    <property type="molecule type" value="Genomic_DNA"/>
</dbReference>
<evidence type="ECO:0000313" key="3">
    <source>
        <dbReference type="EMBL" id="QTA81085.1"/>
    </source>
</evidence>
<evidence type="ECO:0000256" key="1">
    <source>
        <dbReference type="SAM" id="MobiDB-lite"/>
    </source>
</evidence>
<protein>
    <submittedName>
        <fullName evidence="2">Uncharacterized protein</fullName>
    </submittedName>
</protein>
<organism evidence="2 4">
    <name type="scientific">Desulfonema limicola</name>
    <dbReference type="NCBI Taxonomy" id="45656"/>
    <lineage>
        <taxon>Bacteria</taxon>
        <taxon>Pseudomonadati</taxon>
        <taxon>Thermodesulfobacteriota</taxon>
        <taxon>Desulfobacteria</taxon>
        <taxon>Desulfobacterales</taxon>
        <taxon>Desulfococcaceae</taxon>
        <taxon>Desulfonema</taxon>
    </lineage>
</organism>
<sequence length="37" mass="4272">MPLDMNLKRDTNKREAKQGIRQGQGTPNEPEMDAWQS</sequence>
<dbReference type="AlphaFoldDB" id="A0A975B702"/>
<reference evidence="2" key="1">
    <citation type="journal article" date="2021" name="Microb. Physiol.">
        <title>Proteogenomic Insights into the Physiology of Marine, Sulfate-Reducing, Filamentous Desulfonema limicola and Desulfonema magnum.</title>
        <authorList>
            <person name="Schnaars V."/>
            <person name="Wohlbrand L."/>
            <person name="Scheve S."/>
            <person name="Hinrichs C."/>
            <person name="Reinhardt R."/>
            <person name="Rabus R."/>
        </authorList>
    </citation>
    <scope>NUCLEOTIDE SEQUENCE</scope>
    <source>
        <strain evidence="2">5ac10</strain>
    </source>
</reference>
<dbReference type="Proteomes" id="UP000663720">
    <property type="component" value="Chromosome"/>
</dbReference>
<dbReference type="EMBL" id="CP061799">
    <property type="protein sequence ID" value="QTA81085.1"/>
    <property type="molecule type" value="Genomic_DNA"/>
</dbReference>
<evidence type="ECO:0000313" key="4">
    <source>
        <dbReference type="Proteomes" id="UP000663720"/>
    </source>
</evidence>
<dbReference type="KEGG" id="dli:dnl_22660"/>
<proteinExistence type="predicted"/>
<feature type="region of interest" description="Disordered" evidence="1">
    <location>
        <begin position="1"/>
        <end position="37"/>
    </location>
</feature>
<gene>
    <name evidence="2" type="ORF">dnl_22660</name>
    <name evidence="3" type="ORF">dnl_34110</name>
</gene>
<feature type="compositionally biased region" description="Basic and acidic residues" evidence="1">
    <location>
        <begin position="1"/>
        <end position="18"/>
    </location>
</feature>
<dbReference type="KEGG" id="dli:dnl_34110"/>
<name>A0A975B702_9BACT</name>
<accession>A0A975B702</accession>
<evidence type="ECO:0000313" key="2">
    <source>
        <dbReference type="EMBL" id="QTA79981.1"/>
    </source>
</evidence>